<keyword evidence="4" id="KW-1185">Reference proteome</keyword>
<reference evidence="4" key="1">
    <citation type="journal article" date="2019" name="Int. J. Syst. Evol. Microbiol.">
        <title>The Global Catalogue of Microorganisms (GCM) 10K type strain sequencing project: providing services to taxonomists for standard genome sequencing and annotation.</title>
        <authorList>
            <consortium name="The Broad Institute Genomics Platform"/>
            <consortium name="The Broad Institute Genome Sequencing Center for Infectious Disease"/>
            <person name="Wu L."/>
            <person name="Ma J."/>
        </authorList>
    </citation>
    <scope>NUCLEOTIDE SEQUENCE [LARGE SCALE GENOMIC DNA]</scope>
    <source>
        <strain evidence="4">JCM 17695</strain>
    </source>
</reference>
<feature type="transmembrane region" description="Helical" evidence="2">
    <location>
        <begin position="46"/>
        <end position="69"/>
    </location>
</feature>
<proteinExistence type="predicted"/>
<feature type="compositionally biased region" description="Pro residues" evidence="1">
    <location>
        <begin position="198"/>
        <end position="207"/>
    </location>
</feature>
<gene>
    <name evidence="3" type="ORF">ACFQV2_35820</name>
</gene>
<evidence type="ECO:0000313" key="4">
    <source>
        <dbReference type="Proteomes" id="UP001596512"/>
    </source>
</evidence>
<dbReference type="Proteomes" id="UP001596512">
    <property type="component" value="Unassembled WGS sequence"/>
</dbReference>
<accession>A0ABW2TX81</accession>
<keyword evidence="2" id="KW-1133">Transmembrane helix</keyword>
<feature type="compositionally biased region" description="Low complexity" evidence="1">
    <location>
        <begin position="173"/>
        <end position="191"/>
    </location>
</feature>
<name>A0ABW2TX81_9PSEU</name>
<sequence>MTVDEQDPAVLRLRRETGSVLVAAPAADSVLRRVHERRRVQRQHRIQVVAALSVVLVAVAGALIATQGWTSEPELPSASRPIAEWPVRGSLADDADLIARAERTWRASPQRPSGAVRPCSRGRRRTRAPRTSRWWRWRPPRGRSPSSRLRSPRWRGRSTCRRCCCARCHRCRGPSPRSGSSPSARTGATPRRVWRSRWPPPGCPVRR</sequence>
<evidence type="ECO:0000256" key="1">
    <source>
        <dbReference type="SAM" id="MobiDB-lite"/>
    </source>
</evidence>
<comment type="caution">
    <text evidence="3">The sequence shown here is derived from an EMBL/GenBank/DDBJ whole genome shotgun (WGS) entry which is preliminary data.</text>
</comment>
<organism evidence="3 4">
    <name type="scientific">Actinokineospora soli</name>
    <dbReference type="NCBI Taxonomy" id="1048753"/>
    <lineage>
        <taxon>Bacteria</taxon>
        <taxon>Bacillati</taxon>
        <taxon>Actinomycetota</taxon>
        <taxon>Actinomycetes</taxon>
        <taxon>Pseudonocardiales</taxon>
        <taxon>Pseudonocardiaceae</taxon>
        <taxon>Actinokineospora</taxon>
    </lineage>
</organism>
<keyword evidence="2" id="KW-0812">Transmembrane</keyword>
<evidence type="ECO:0000256" key="2">
    <source>
        <dbReference type="SAM" id="Phobius"/>
    </source>
</evidence>
<feature type="region of interest" description="Disordered" evidence="1">
    <location>
        <begin position="106"/>
        <end position="153"/>
    </location>
</feature>
<dbReference type="EMBL" id="JBHTEY010000004">
    <property type="protein sequence ID" value="MFC7617974.1"/>
    <property type="molecule type" value="Genomic_DNA"/>
</dbReference>
<feature type="compositionally biased region" description="Basic residues" evidence="1">
    <location>
        <begin position="120"/>
        <end position="141"/>
    </location>
</feature>
<keyword evidence="2" id="KW-0472">Membrane</keyword>
<evidence type="ECO:0000313" key="3">
    <source>
        <dbReference type="EMBL" id="MFC7617974.1"/>
    </source>
</evidence>
<protein>
    <submittedName>
        <fullName evidence="3">Uncharacterized protein</fullName>
    </submittedName>
</protein>
<feature type="region of interest" description="Disordered" evidence="1">
    <location>
        <begin position="171"/>
        <end position="207"/>
    </location>
</feature>